<evidence type="ECO:0000256" key="2">
    <source>
        <dbReference type="ARBA" id="ARBA00022729"/>
    </source>
</evidence>
<evidence type="ECO:0000256" key="3">
    <source>
        <dbReference type="ARBA" id="ARBA00023136"/>
    </source>
</evidence>
<feature type="compositionally biased region" description="Polar residues" evidence="6">
    <location>
        <begin position="49"/>
        <end position="61"/>
    </location>
</feature>
<feature type="signal peptide" evidence="7">
    <location>
        <begin position="1"/>
        <end position="19"/>
    </location>
</feature>
<keyword evidence="3" id="KW-0472">Membrane</keyword>
<dbReference type="PROSITE" id="PS51257">
    <property type="entry name" value="PROKAR_LIPOPROTEIN"/>
    <property type="match status" value="1"/>
</dbReference>
<keyword evidence="1" id="KW-1003">Cell membrane</keyword>
<keyword evidence="5 8" id="KW-0449">Lipoprotein</keyword>
<comment type="caution">
    <text evidence="8">The sequence shown here is derived from an EMBL/GenBank/DDBJ whole genome shotgun (WGS) entry which is preliminary data.</text>
</comment>
<dbReference type="PANTHER" id="PTHR43649">
    <property type="entry name" value="ARABINOSE-BINDING PROTEIN-RELATED"/>
    <property type="match status" value="1"/>
</dbReference>
<dbReference type="Pfam" id="PF13416">
    <property type="entry name" value="SBP_bac_8"/>
    <property type="match status" value="1"/>
</dbReference>
<gene>
    <name evidence="8" type="primary">lipO_52</name>
    <name evidence="8" type="ORF">BEH84_05065</name>
</gene>
<dbReference type="InterPro" id="IPR006059">
    <property type="entry name" value="SBP"/>
</dbReference>
<reference evidence="8 9" key="1">
    <citation type="submission" date="2016-07" db="EMBL/GenBank/DDBJ databases">
        <title>Characterization of isolates of Eisenbergiella tayi derived from blood cultures, using whole genome sequencing.</title>
        <authorList>
            <person name="Burdz T."/>
            <person name="Wiebe D."/>
            <person name="Huynh C."/>
            <person name="Bernard K."/>
        </authorList>
    </citation>
    <scope>NUCLEOTIDE SEQUENCE [LARGE SCALE GENOMIC DNA]</scope>
    <source>
        <strain evidence="8 9">NML 120489</strain>
    </source>
</reference>
<sequence>MKKAIAMFLTLAMGVTMLAGCGNSSSSTTAGGGETPAADTAESAADNGETPTLTFFDKNSGSKQFDDPVALELMKRTGINIEVVNPTGDPAEKLALMLAGKDYPDIVLMDRGSDIVNKYIEAGALVNLTDYLDQMPNVTEMYGDTLKKTRWTDGQNYYLSNWYGMDPDPVNGFILRYDIMCELVGKDRADSDEPFTTSEMMDIFRQYKEKYPEVDGKETFALTLADEQDSKNAILGMYGMKTYYEKDGQLYWDIRDPRYLEAMHFINGVHQEGLLEKEWVSNNDELFNQKLATGNILGYMGAYWNAWTANSSLTSTVGEDANYLAYKVVPDGYDADKTTLGGRSSLGWDAIAVTNNCKNLDAALKFIDYCASQEGQDLLLWGIEGKDWTKDGDTYVPNEEVLDGLQNNLEKTREETGITRWTWFVRNASTHKDGSPCRMQMSRKDITATWAEKNLTNTYWDTAEFDNLIPTGNDPVALKAQKVQDIIKQAYPKMINAASDEELDKIYNQMIADCDAAGMEEVEAKINENYQARMAIWNAEN</sequence>
<name>A0A1E3AKL8_9FIRM</name>
<feature type="compositionally biased region" description="Low complexity" evidence="6">
    <location>
        <begin position="24"/>
        <end position="41"/>
    </location>
</feature>
<keyword evidence="4" id="KW-0564">Palmitate</keyword>
<evidence type="ECO:0000256" key="4">
    <source>
        <dbReference type="ARBA" id="ARBA00023139"/>
    </source>
</evidence>
<dbReference type="Proteomes" id="UP000095003">
    <property type="component" value="Unassembled WGS sequence"/>
</dbReference>
<accession>A0A1E3AKL8</accession>
<feature type="region of interest" description="Disordered" evidence="6">
    <location>
        <begin position="24"/>
        <end position="61"/>
    </location>
</feature>
<evidence type="ECO:0000256" key="1">
    <source>
        <dbReference type="ARBA" id="ARBA00022475"/>
    </source>
</evidence>
<evidence type="ECO:0000256" key="5">
    <source>
        <dbReference type="ARBA" id="ARBA00023288"/>
    </source>
</evidence>
<keyword evidence="2 7" id="KW-0732">Signal</keyword>
<evidence type="ECO:0000256" key="7">
    <source>
        <dbReference type="SAM" id="SignalP"/>
    </source>
</evidence>
<dbReference type="Gene3D" id="3.40.190.10">
    <property type="entry name" value="Periplasmic binding protein-like II"/>
    <property type="match status" value="2"/>
</dbReference>
<evidence type="ECO:0000256" key="6">
    <source>
        <dbReference type="SAM" id="MobiDB-lite"/>
    </source>
</evidence>
<evidence type="ECO:0000313" key="9">
    <source>
        <dbReference type="Proteomes" id="UP000095003"/>
    </source>
</evidence>
<feature type="chain" id="PRO_5038567541" evidence="7">
    <location>
        <begin position="20"/>
        <end position="541"/>
    </location>
</feature>
<proteinExistence type="predicted"/>
<dbReference type="PANTHER" id="PTHR43649:SF33">
    <property type="entry name" value="POLYGALACTURONAN_RHAMNOGALACTURONAN-BINDING PROTEIN YTCQ"/>
    <property type="match status" value="1"/>
</dbReference>
<dbReference type="SUPFAM" id="SSF53850">
    <property type="entry name" value="Periplasmic binding protein-like II"/>
    <property type="match status" value="1"/>
</dbReference>
<dbReference type="GeneID" id="29727673"/>
<evidence type="ECO:0000313" key="8">
    <source>
        <dbReference type="EMBL" id="ODM09315.1"/>
    </source>
</evidence>
<organism evidence="8 9">
    <name type="scientific">Eisenbergiella tayi</name>
    <dbReference type="NCBI Taxonomy" id="1432052"/>
    <lineage>
        <taxon>Bacteria</taxon>
        <taxon>Bacillati</taxon>
        <taxon>Bacillota</taxon>
        <taxon>Clostridia</taxon>
        <taxon>Lachnospirales</taxon>
        <taxon>Lachnospiraceae</taxon>
        <taxon>Eisenbergiella</taxon>
    </lineage>
</organism>
<dbReference type="AlphaFoldDB" id="A0A1E3AKL8"/>
<dbReference type="EMBL" id="MCGI01000005">
    <property type="protein sequence ID" value="ODM09315.1"/>
    <property type="molecule type" value="Genomic_DNA"/>
</dbReference>
<dbReference type="PATRIC" id="fig|1432052.3.peg.5608"/>
<dbReference type="RefSeq" id="WP_016360152.1">
    <property type="nucleotide sequence ID" value="NZ_CABMHK010000019.1"/>
</dbReference>
<dbReference type="InterPro" id="IPR050490">
    <property type="entry name" value="Bact_solute-bd_prot1"/>
</dbReference>
<protein>
    <submittedName>
        <fullName evidence="8">Lipoprotein LipO</fullName>
    </submittedName>
</protein>